<evidence type="ECO:0000313" key="2">
    <source>
        <dbReference type="EMBL" id="ACB97227.1"/>
    </source>
</evidence>
<reference evidence="3" key="1">
    <citation type="submission" date="2008-03" db="EMBL/GenBank/DDBJ databases">
        <title>Complete sequence of chromosome of Beijerinckia indica subsp. indica ATCC 9039.</title>
        <authorList>
            <consortium name="US DOE Joint Genome Institute"/>
            <person name="Copeland A."/>
            <person name="Lucas S."/>
            <person name="Lapidus A."/>
            <person name="Glavina del Rio T."/>
            <person name="Dalin E."/>
            <person name="Tice H."/>
            <person name="Bruce D."/>
            <person name="Goodwin L."/>
            <person name="Pitluck S."/>
            <person name="LaButti K."/>
            <person name="Schmutz J."/>
            <person name="Larimer F."/>
            <person name="Land M."/>
            <person name="Hauser L."/>
            <person name="Kyrpides N."/>
            <person name="Mikhailova N."/>
            <person name="Dunfield P.F."/>
            <person name="Dedysh S.N."/>
            <person name="Liesack W."/>
            <person name="Saw J.H."/>
            <person name="Alam M."/>
            <person name="Chen Y."/>
            <person name="Murrell J.C."/>
            <person name="Richardson P."/>
        </authorList>
    </citation>
    <scope>NUCLEOTIDE SEQUENCE [LARGE SCALE GENOMIC DNA]</scope>
    <source>
        <strain evidence="3">ATCC 9039 / DSM 1715 / NCIMB 8712</strain>
    </source>
</reference>
<dbReference type="Pfam" id="PF11064">
    <property type="entry name" value="DUF2865"/>
    <property type="match status" value="1"/>
</dbReference>
<accession>B2IGY1</accession>
<dbReference type="Proteomes" id="UP000001695">
    <property type="component" value="Chromosome"/>
</dbReference>
<feature type="compositionally biased region" description="Basic and acidic residues" evidence="1">
    <location>
        <begin position="328"/>
        <end position="343"/>
    </location>
</feature>
<evidence type="ECO:0000256" key="1">
    <source>
        <dbReference type="SAM" id="MobiDB-lite"/>
    </source>
</evidence>
<sequence>MSPLLPGQMADGRPAEAHERFAMHRCLPALFRLDSKAVCQRGTKIMRLRKAGLIAYGLVLTASLTIGSTPSAAQPVDCNRLQAQIAASDSHRAQNPYAAALQKQRSEYDHLTHSARSLGCDRQQFAFFGAPQPPQCPGINARLEQLQASMSQMQAAASQAPENSAKANLVQAYNYYCRGGQPRERGFFETLFGINPEPPPPVPQAPVEAQRPQIEEQTGPKRGAQAVCVRTCDGGFFPTNLSLRHDDDGEGLLEVCQALCPNVEVGVYTRSPSKDISTAVALDGTPYTDLPNASKYQKTFDPACTCKPPGKSWAETLADADRVIGREHRGDILVTPEKSEELSQPKMAQPKGDPRQKAAAQSARTPSSITEDDPSVQEAITGAHVPTAGTDSAGIGAKDLAKTQSYGQNQGATEEAAGPDGVKRHVRIVGPLL</sequence>
<feature type="compositionally biased region" description="Polar residues" evidence="1">
    <location>
        <begin position="402"/>
        <end position="412"/>
    </location>
</feature>
<dbReference type="EMBL" id="CP001016">
    <property type="protein sequence ID" value="ACB97227.1"/>
    <property type="molecule type" value="Genomic_DNA"/>
</dbReference>
<organism evidence="2 3">
    <name type="scientific">Beijerinckia indica subsp. indica (strain ATCC 9039 / DSM 1715 / NCIMB 8712)</name>
    <dbReference type="NCBI Taxonomy" id="395963"/>
    <lineage>
        <taxon>Bacteria</taxon>
        <taxon>Pseudomonadati</taxon>
        <taxon>Pseudomonadota</taxon>
        <taxon>Alphaproteobacteria</taxon>
        <taxon>Hyphomicrobiales</taxon>
        <taxon>Beijerinckiaceae</taxon>
        <taxon>Beijerinckia</taxon>
    </lineage>
</organism>
<name>B2IGY1_BEII9</name>
<dbReference type="RefSeq" id="WP_012386575.1">
    <property type="nucleotide sequence ID" value="NC_010581.1"/>
</dbReference>
<dbReference type="OrthoDB" id="7850882at2"/>
<evidence type="ECO:0000313" key="3">
    <source>
        <dbReference type="Proteomes" id="UP000001695"/>
    </source>
</evidence>
<keyword evidence="3" id="KW-1185">Reference proteome</keyword>
<protein>
    <recommendedName>
        <fullName evidence="4">DUF2865 domain-containing protein</fullName>
    </recommendedName>
</protein>
<dbReference type="InterPro" id="IPR021293">
    <property type="entry name" value="DUF2865"/>
</dbReference>
<dbReference type="STRING" id="395963.Bind_3675"/>
<dbReference type="eggNOG" id="ENOG5032SCW">
    <property type="taxonomic scope" value="Bacteria"/>
</dbReference>
<evidence type="ECO:0008006" key="4">
    <source>
        <dbReference type="Google" id="ProtNLM"/>
    </source>
</evidence>
<dbReference type="KEGG" id="bid:Bind_3675"/>
<proteinExistence type="predicted"/>
<reference evidence="2 3" key="2">
    <citation type="journal article" date="2010" name="J. Bacteriol.">
        <title>Complete genome sequence of Beijerinckia indica subsp. indica.</title>
        <authorList>
            <person name="Tamas I."/>
            <person name="Dedysh S.N."/>
            <person name="Liesack W."/>
            <person name="Stott M.B."/>
            <person name="Alam M."/>
            <person name="Murrell J.C."/>
            <person name="Dunfield P.F."/>
        </authorList>
    </citation>
    <scope>NUCLEOTIDE SEQUENCE [LARGE SCALE GENOMIC DNA]</scope>
    <source>
        <strain evidence="3">ATCC 9039 / DSM 1715 / NCIMB 8712</strain>
    </source>
</reference>
<feature type="region of interest" description="Disordered" evidence="1">
    <location>
        <begin position="328"/>
        <end position="433"/>
    </location>
</feature>
<dbReference type="AlphaFoldDB" id="B2IGY1"/>
<dbReference type="HOGENOM" id="CLU_775702_0_0_5"/>
<gene>
    <name evidence="2" type="ordered locus">Bind_3675</name>
</gene>